<evidence type="ECO:0000256" key="1">
    <source>
        <dbReference type="SAM" id="Coils"/>
    </source>
</evidence>
<protein>
    <submittedName>
        <fullName evidence="3">Uncharacterized protein</fullName>
    </submittedName>
</protein>
<name>A0A7C3WWL1_9BACT</name>
<sequence length="91" mass="10653">MIDVEIYRLLIQFSGGTAVIVAIIYLLKELNELLKSKTSNNLDKRVKDLEKIASNDMHEMREDINHLQKEVSDLKERVARIETILKMRNKE</sequence>
<accession>A0A7C3WWL1</accession>
<feature type="coiled-coil region" evidence="1">
    <location>
        <begin position="50"/>
        <end position="84"/>
    </location>
</feature>
<comment type="caution">
    <text evidence="3">The sequence shown here is derived from an EMBL/GenBank/DDBJ whole genome shotgun (WGS) entry which is preliminary data.</text>
</comment>
<reference evidence="3" key="1">
    <citation type="journal article" date="2020" name="mSystems">
        <title>Genome- and Community-Level Interaction Insights into Carbon Utilization and Element Cycling Functions of Hydrothermarchaeota in Hydrothermal Sediment.</title>
        <authorList>
            <person name="Zhou Z."/>
            <person name="Liu Y."/>
            <person name="Xu W."/>
            <person name="Pan J."/>
            <person name="Luo Z.H."/>
            <person name="Li M."/>
        </authorList>
    </citation>
    <scope>NUCLEOTIDE SEQUENCE [LARGE SCALE GENOMIC DNA]</scope>
    <source>
        <strain evidence="3">SpSt-751</strain>
    </source>
</reference>
<dbReference type="AlphaFoldDB" id="A0A7C3WWL1"/>
<dbReference type="Gene3D" id="1.20.5.190">
    <property type="match status" value="1"/>
</dbReference>
<gene>
    <name evidence="3" type="ORF">ENV35_00070</name>
</gene>
<dbReference type="EMBL" id="DTGA01000001">
    <property type="protein sequence ID" value="HGB30254.1"/>
    <property type="molecule type" value="Genomic_DNA"/>
</dbReference>
<evidence type="ECO:0000313" key="3">
    <source>
        <dbReference type="EMBL" id="HGB30254.1"/>
    </source>
</evidence>
<organism evidence="3">
    <name type="scientific">Dictyoglomus turgidum</name>
    <dbReference type="NCBI Taxonomy" id="513050"/>
    <lineage>
        <taxon>Bacteria</taxon>
        <taxon>Pseudomonadati</taxon>
        <taxon>Dictyoglomota</taxon>
        <taxon>Dictyoglomia</taxon>
        <taxon>Dictyoglomales</taxon>
        <taxon>Dictyoglomaceae</taxon>
        <taxon>Dictyoglomus</taxon>
    </lineage>
</organism>
<evidence type="ECO:0000256" key="2">
    <source>
        <dbReference type="SAM" id="Phobius"/>
    </source>
</evidence>
<keyword evidence="1" id="KW-0175">Coiled coil</keyword>
<feature type="transmembrane region" description="Helical" evidence="2">
    <location>
        <begin position="6"/>
        <end position="27"/>
    </location>
</feature>
<keyword evidence="2" id="KW-1133">Transmembrane helix</keyword>
<proteinExistence type="predicted"/>
<keyword evidence="2" id="KW-0472">Membrane</keyword>
<keyword evidence="2" id="KW-0812">Transmembrane</keyword>